<organism evidence="2 3">
    <name type="scientific">Trinickia dinghuensis</name>
    <dbReference type="NCBI Taxonomy" id="2291023"/>
    <lineage>
        <taxon>Bacteria</taxon>
        <taxon>Pseudomonadati</taxon>
        <taxon>Pseudomonadota</taxon>
        <taxon>Betaproteobacteria</taxon>
        <taxon>Burkholderiales</taxon>
        <taxon>Burkholderiaceae</taxon>
        <taxon>Trinickia</taxon>
    </lineage>
</organism>
<dbReference type="InterPro" id="IPR007383">
    <property type="entry name" value="DUF445"/>
</dbReference>
<sequence length="425" mass="48242">MKDTLFSSHSSADPATGKLRAYMRMKLLATALLAAMAAIYAVSRIFEPRYPVLGFVRALAEAAMVGGIADWFAVTALFRHPLRLPLPHTAIIPRNKDRIGENLAKFVETNFLAPEIIASKLDRIDFTIQFAHWLAVPERGRQIAQWALDFLPSLLAAIDDDDVRRFIHENVAQRVRDVDTPFVVGTIADTLLEDDRHQAVVTELLGQLTQLFEEHKPLIRQRVRESTAWIWKKLSIDEKVSDNLIGVVDDTLKELSENPDHAWRRGFDDAIRNFVVQLRTSPEYLAKWEALKDRFVEHPALKEYLATIWRDVKASIERDAQAPHSYIKARIEEAIAGIAKGLLVDELMRERLNAWLRETILAVIAAQRHAIARLISDTVHHWDADTVTQKIELEVGRDLQFVRINGTVIGGIVGLLLHTIDVLFF</sequence>
<dbReference type="AlphaFoldDB" id="A0A3D8JYD3"/>
<feature type="transmembrane region" description="Helical" evidence="1">
    <location>
        <begin position="58"/>
        <end position="78"/>
    </location>
</feature>
<dbReference type="Pfam" id="PF04286">
    <property type="entry name" value="DUF445"/>
    <property type="match status" value="1"/>
</dbReference>
<comment type="caution">
    <text evidence="2">The sequence shown here is derived from an EMBL/GenBank/DDBJ whole genome shotgun (WGS) entry which is preliminary data.</text>
</comment>
<proteinExistence type="predicted"/>
<keyword evidence="3" id="KW-1185">Reference proteome</keyword>
<dbReference type="OrthoDB" id="9769590at2"/>
<keyword evidence="1" id="KW-0472">Membrane</keyword>
<gene>
    <name evidence="2" type="ORF">DWV00_17320</name>
</gene>
<dbReference type="EMBL" id="QRGA01000009">
    <property type="protein sequence ID" value="RDU97635.1"/>
    <property type="molecule type" value="Genomic_DNA"/>
</dbReference>
<name>A0A3D8JYD3_9BURK</name>
<evidence type="ECO:0000313" key="2">
    <source>
        <dbReference type="EMBL" id="RDU97635.1"/>
    </source>
</evidence>
<evidence type="ECO:0000256" key="1">
    <source>
        <dbReference type="SAM" id="Phobius"/>
    </source>
</evidence>
<keyword evidence="1" id="KW-1133">Transmembrane helix</keyword>
<dbReference type="PANTHER" id="PTHR38442">
    <property type="entry name" value="INNER MEMBRANE PROTEIN-RELATED"/>
    <property type="match status" value="1"/>
</dbReference>
<evidence type="ECO:0000313" key="3">
    <source>
        <dbReference type="Proteomes" id="UP000256838"/>
    </source>
</evidence>
<reference evidence="2 3" key="1">
    <citation type="submission" date="2018-08" db="EMBL/GenBank/DDBJ databases">
        <title>Paraburkholderia sp. DHOM06 isolated from forest soil.</title>
        <authorList>
            <person name="Gao Z.-H."/>
            <person name="Qiu L.-H."/>
        </authorList>
    </citation>
    <scope>NUCLEOTIDE SEQUENCE [LARGE SCALE GENOMIC DNA]</scope>
    <source>
        <strain evidence="2 3">DHOM06</strain>
    </source>
</reference>
<keyword evidence="1" id="KW-0812">Transmembrane</keyword>
<dbReference type="RefSeq" id="WP_115534824.1">
    <property type="nucleotide sequence ID" value="NZ_QRGA01000009.1"/>
</dbReference>
<accession>A0A3D8JYD3</accession>
<dbReference type="GO" id="GO:0005886">
    <property type="term" value="C:plasma membrane"/>
    <property type="evidence" value="ECO:0007669"/>
    <property type="project" value="TreeGrafter"/>
</dbReference>
<dbReference type="PANTHER" id="PTHR38442:SF1">
    <property type="entry name" value="INNER MEMBRANE PROTEIN"/>
    <property type="match status" value="1"/>
</dbReference>
<feature type="transmembrane region" description="Helical" evidence="1">
    <location>
        <begin position="27"/>
        <end position="46"/>
    </location>
</feature>
<dbReference type="Proteomes" id="UP000256838">
    <property type="component" value="Unassembled WGS sequence"/>
</dbReference>
<protein>
    <submittedName>
        <fullName evidence="2">DUF445 domain-containing protein</fullName>
    </submittedName>
</protein>